<name>H2ERU9_ALIFS</name>
<protein>
    <submittedName>
        <fullName evidence="1">Uncharacterized protein</fullName>
    </submittedName>
</protein>
<keyword evidence="1" id="KW-0614">Plasmid</keyword>
<dbReference type="EMBL" id="JQ031551">
    <property type="protein sequence ID" value="AEY78116.1"/>
    <property type="molecule type" value="Genomic_DNA"/>
</dbReference>
<dbReference type="RefSeq" id="WP_014343722.1">
    <property type="nucleotide sequence ID" value="NC_016853.1"/>
</dbReference>
<organism evidence="1">
    <name type="scientific">Aliivibrio fischeri</name>
    <name type="common">Vibrio fischeri</name>
    <dbReference type="NCBI Taxonomy" id="668"/>
    <lineage>
        <taxon>Bacteria</taxon>
        <taxon>Pseudomonadati</taxon>
        <taxon>Pseudomonadota</taxon>
        <taxon>Gammaproteobacteria</taxon>
        <taxon>Vibrionales</taxon>
        <taxon>Vibrionaceae</taxon>
        <taxon>Aliivibrio</taxon>
    </lineage>
</organism>
<dbReference type="AlphaFoldDB" id="H2ERU9"/>
<evidence type="ECO:0000313" key="1">
    <source>
        <dbReference type="EMBL" id="AEY78116.1"/>
    </source>
</evidence>
<proteinExistence type="predicted"/>
<geneLocation type="plasmid" evidence="1">
    <name>pES657-44</name>
</geneLocation>
<accession>H2ERU9</accession>
<reference evidence="1" key="1">
    <citation type="submission" date="2011-11" db="EMBL/GenBank/DDBJ databases">
        <authorList>
            <person name="Summers A.O."/>
            <person name="Wireman J."/>
            <person name="Williams L.E."/>
        </authorList>
    </citation>
    <scope>NUCLEOTIDE SEQUENCE</scope>
    <source>
        <strain evidence="1">ES657</strain>
        <plasmid evidence="1">pES657-44</plasmid>
    </source>
</reference>
<sequence length="77" mass="9054">MGRPNSKKELTKPVSLSLTETEQRKLDNIPKRFNLLAYQYDQNTDLNLNRSDIVKLMSKYLTELDDDSFYELLSKLL</sequence>